<gene>
    <name evidence="2" type="ORF">Back2_18250</name>
</gene>
<dbReference type="OrthoDB" id="5192811at2"/>
<dbReference type="EMBL" id="AP019307">
    <property type="protein sequence ID" value="BBH17538.1"/>
    <property type="molecule type" value="Genomic_DNA"/>
</dbReference>
<dbReference type="InterPro" id="IPR014914">
    <property type="entry name" value="RES_dom"/>
</dbReference>
<dbReference type="Proteomes" id="UP000271573">
    <property type="component" value="Chromosome"/>
</dbReference>
<reference evidence="2 3" key="1">
    <citation type="submission" date="2018-11" db="EMBL/GenBank/DDBJ databases">
        <title>Complete genome sequence of Nocardioides baekrokdamisoli strain KCTC 39748.</title>
        <authorList>
            <person name="Kang S.W."/>
            <person name="Lee K.C."/>
            <person name="Kim K.K."/>
            <person name="Kim J.S."/>
            <person name="Kim D.S."/>
            <person name="Ko S.H."/>
            <person name="Yang S.H."/>
            <person name="Shin Y.K."/>
            <person name="Lee J.S."/>
        </authorList>
    </citation>
    <scope>NUCLEOTIDE SEQUENCE [LARGE SCALE GENOMIC DNA]</scope>
    <source>
        <strain evidence="2 3">KCTC 39748</strain>
    </source>
</reference>
<dbReference type="AlphaFoldDB" id="A0A3G9J1V4"/>
<dbReference type="RefSeq" id="WP_125568775.1">
    <property type="nucleotide sequence ID" value="NZ_AP019307.1"/>
</dbReference>
<sequence>MSSESGSGAPETRLRLYKFMRDVDVPVYSPAAPNPYSVGRFGAGGWPTLYLAESSAAAMAEFFRINPSLLSVQGGVKVTVFEIEIEVWGRLVDVRSTADAFAAGIDPAELVSSDPEPAKRWKACQEFAAAARADGAVGIVYPSAASAGSWNLVLFDEPDVSTWTVVDVAEVGRPTIDPAVVCFLTGS</sequence>
<keyword evidence="3" id="KW-1185">Reference proteome</keyword>
<proteinExistence type="predicted"/>
<dbReference type="KEGG" id="nbe:Back2_18250"/>
<dbReference type="Pfam" id="PF08808">
    <property type="entry name" value="RES"/>
    <property type="match status" value="1"/>
</dbReference>
<evidence type="ECO:0000313" key="3">
    <source>
        <dbReference type="Proteomes" id="UP000271573"/>
    </source>
</evidence>
<accession>A0A3G9J1V4</accession>
<evidence type="ECO:0000259" key="1">
    <source>
        <dbReference type="SMART" id="SM00953"/>
    </source>
</evidence>
<protein>
    <recommendedName>
        <fullName evidence="1">RES domain-containing protein</fullName>
    </recommendedName>
</protein>
<evidence type="ECO:0000313" key="2">
    <source>
        <dbReference type="EMBL" id="BBH17538.1"/>
    </source>
</evidence>
<feature type="domain" description="RES" evidence="1">
    <location>
        <begin position="29"/>
        <end position="167"/>
    </location>
</feature>
<name>A0A3G9J1V4_9ACTN</name>
<organism evidence="2 3">
    <name type="scientific">Nocardioides baekrokdamisoli</name>
    <dbReference type="NCBI Taxonomy" id="1804624"/>
    <lineage>
        <taxon>Bacteria</taxon>
        <taxon>Bacillati</taxon>
        <taxon>Actinomycetota</taxon>
        <taxon>Actinomycetes</taxon>
        <taxon>Propionibacteriales</taxon>
        <taxon>Nocardioidaceae</taxon>
        <taxon>Nocardioides</taxon>
    </lineage>
</organism>
<dbReference type="SMART" id="SM00953">
    <property type="entry name" value="RES"/>
    <property type="match status" value="1"/>
</dbReference>